<name>A0A7G9GHD9_9FIRM</name>
<evidence type="ECO:0000256" key="1">
    <source>
        <dbReference type="SAM" id="SignalP"/>
    </source>
</evidence>
<dbReference type="InterPro" id="IPR013688">
    <property type="entry name" value="GBS_Bsp-like"/>
</dbReference>
<dbReference type="KEGG" id="whj:H9Q79_08140"/>
<accession>A0A7G9GHD9</accession>
<feature type="signal peptide" evidence="1">
    <location>
        <begin position="1"/>
        <end position="29"/>
    </location>
</feature>
<keyword evidence="1" id="KW-0732">Signal</keyword>
<gene>
    <name evidence="2" type="ORF">H9Q79_08140</name>
</gene>
<organism evidence="2 3">
    <name type="scientific">Wansuia hejianensis</name>
    <dbReference type="NCBI Taxonomy" id="2763667"/>
    <lineage>
        <taxon>Bacteria</taxon>
        <taxon>Bacillati</taxon>
        <taxon>Bacillota</taxon>
        <taxon>Clostridia</taxon>
        <taxon>Lachnospirales</taxon>
        <taxon>Lachnospiraceae</taxon>
        <taxon>Wansuia</taxon>
    </lineage>
</organism>
<sequence length="1293" mass="141116">MKRGLQNIALGILTCALISVNLTPGLVEAAVTDGAPEKETQVLQEIQGAMYAIPGKEEFQVEAVNSVEGGTFQLQIFLSDINKRDWSIIDTIVFEVTGNGESTKKNTYKAEKAEEGKYTAEVNPDDWVEKNTGYKIQTYVSFNADLGFEPLQLDTYEYTVPAEGVLPDQEQSQEQSKELQSIQSYELPTELSVAVSEDEKTVIIRTSEIEELADGSSLKFAVWSNQNGQDDLEWYQAVYEGGTYSARIMVSDLDNPGSYTIHCYAFSADGSGQYISGNSFIISAPSVGTVNAGNLDTENGVFDIEVQNLAAKSGISQVRVGVWCRDDQSDMFWYEAEENNGVYSAEVSAANHGFHSGIYQIHVYVKDGNGFLTYVGGTTKIVQIENSKLYISTSNQKEYKISIGELEDSASVTQVRFAVWSDINGQDDLQWYVAETKNGTYTQTFLVSDHKSIGRYTIHCYAKYGDGSLRFINGGSCLVGGPSLNGISVSVPDAVSGQFNILLEGLSSPAGIEKIEVGVWSESNQSNLIWYEVAGTNKTEYLIAANLANHKNKLGTYNVHVYVTDGNGIKTFAGGTSYVMQLSYDSLKVSSSNTDSNVVINLEGMRTLGIVESVRFAVWSKTGGQKDLIWYQAVREGMNYSTTVDISSYLAAGDFIVHAYGVDKAGIMYFIAGTTFSVNGVVTVGAAAGGGFPVNISNLDASIVFSTVRVDVWTSADKGDIVHYTAGLKSGNTYVADVRLSDFSYNLGKYYIAVYTKTSSGIQNLIAETDKSISIQTGAFAEIAASSNGLNYTAVLEGIDLLGIQREVRFGVWSDVNGQDDFQWYTAAENGKSYSVTIPIGNHSGAGVYNVHAYYALPNGELRFLNAVTFQVQTVPTGAIEFSNVNGKDGTFKIIGEIGQVGLEVAKVKVGVWCTEGTYWYDMQEQADGSYTAMADVKDHGYRFGVYNAHIYVENSEGAMQYAAGGSVTVTADNYIKTSNPSSNICDITIYGPNVNGQTPDTIRFPSWSSEGDQDDLIWYDGIKNSDGSYSVRIDRNAHRRSGGFITHIYMYIGSSAYMCGSVEYSLYRSGEFDDYAQEVMHKIIFAVETGGQIYGNARYDDFTQAYKNSEKETAITIGAGAWFATEAKRLLNLIRQENPAAFAALDTAGIAYDLDHANWTTYGGDGNGNPTILKGSAKAVCIQAIISSETGIAIQNRLVDEQMVKYVNEAAALGVIDLKAQMFCANIRHLGGYSAMSWVVECCQADGKALTMENLWTSMRDHTPNKDGNGVGADKYKSRHEKVMMWLNLYID</sequence>
<protein>
    <submittedName>
        <fullName evidence="2">GBS Bsp-like repeat-containing protein</fullName>
    </submittedName>
</protein>
<keyword evidence="3" id="KW-1185">Reference proteome</keyword>
<proteinExistence type="predicted"/>
<dbReference type="Pfam" id="PF08481">
    <property type="entry name" value="GBS_Bsp-like"/>
    <property type="match status" value="9"/>
</dbReference>
<evidence type="ECO:0000313" key="3">
    <source>
        <dbReference type="Proteomes" id="UP000515860"/>
    </source>
</evidence>
<feature type="chain" id="PRO_5029002869" evidence="1">
    <location>
        <begin position="30"/>
        <end position="1293"/>
    </location>
</feature>
<dbReference type="RefSeq" id="WP_249329600.1">
    <property type="nucleotide sequence ID" value="NZ_CP060635.1"/>
</dbReference>
<dbReference type="Proteomes" id="UP000515860">
    <property type="component" value="Chromosome"/>
</dbReference>
<dbReference type="Gene3D" id="2.60.40.3760">
    <property type="match status" value="9"/>
</dbReference>
<evidence type="ECO:0000313" key="2">
    <source>
        <dbReference type="EMBL" id="QNM10221.1"/>
    </source>
</evidence>
<dbReference type="EMBL" id="CP060635">
    <property type="protein sequence ID" value="QNM10221.1"/>
    <property type="molecule type" value="Genomic_DNA"/>
</dbReference>
<reference evidence="2 3" key="1">
    <citation type="submission" date="2020-08" db="EMBL/GenBank/DDBJ databases">
        <authorList>
            <person name="Liu C."/>
            <person name="Sun Q."/>
        </authorList>
    </citation>
    <scope>NUCLEOTIDE SEQUENCE [LARGE SCALE GENOMIC DNA]</scope>
    <source>
        <strain evidence="2 3">NSJ-29</strain>
    </source>
</reference>